<reference evidence="2 3" key="1">
    <citation type="journal article" date="2018" name="Gigascience">
        <title>Genomes of trombidid mites reveal novel predicted allergens and laterally-transferred genes associated with secondary metabolism.</title>
        <authorList>
            <person name="Dong X."/>
            <person name="Chaisiri K."/>
            <person name="Xia D."/>
            <person name="Armstrong S.D."/>
            <person name="Fang Y."/>
            <person name="Donnelly M.J."/>
            <person name="Kadowaki T."/>
            <person name="McGarry J.W."/>
            <person name="Darby A.C."/>
            <person name="Makepeace B.L."/>
        </authorList>
    </citation>
    <scope>NUCLEOTIDE SEQUENCE [LARGE SCALE GENOMIC DNA]</scope>
    <source>
        <strain evidence="2">UoL-UT</strain>
    </source>
</reference>
<keyword evidence="1" id="KW-0812">Transmembrane</keyword>
<evidence type="ECO:0000256" key="1">
    <source>
        <dbReference type="SAM" id="Phobius"/>
    </source>
</evidence>
<gene>
    <name evidence="2" type="ORF">B4U80_09483</name>
</gene>
<sequence length="89" mass="9704">FREIKCKGVAAIGAGGVGGPVCLECGGNYTAEEMEMALIIVGCILTVFLIILSCQCYSRIMWECSDHQTIISTTKFMPPPPYNKSHIFV</sequence>
<feature type="non-terminal residue" evidence="2">
    <location>
        <position position="1"/>
    </location>
</feature>
<name>A0A443S3L6_9ACAR</name>
<evidence type="ECO:0000313" key="2">
    <source>
        <dbReference type="EMBL" id="RWS22083.1"/>
    </source>
</evidence>
<dbReference type="VEuPathDB" id="VectorBase:LDEU009957"/>
<comment type="caution">
    <text evidence="2">The sequence shown here is derived from an EMBL/GenBank/DDBJ whole genome shotgun (WGS) entry which is preliminary data.</text>
</comment>
<proteinExistence type="predicted"/>
<keyword evidence="1" id="KW-0472">Membrane</keyword>
<protein>
    <submittedName>
        <fullName evidence="2">Uncharacterized protein</fullName>
    </submittedName>
</protein>
<organism evidence="2 3">
    <name type="scientific">Leptotrombidium deliense</name>
    <dbReference type="NCBI Taxonomy" id="299467"/>
    <lineage>
        <taxon>Eukaryota</taxon>
        <taxon>Metazoa</taxon>
        <taxon>Ecdysozoa</taxon>
        <taxon>Arthropoda</taxon>
        <taxon>Chelicerata</taxon>
        <taxon>Arachnida</taxon>
        <taxon>Acari</taxon>
        <taxon>Acariformes</taxon>
        <taxon>Trombidiformes</taxon>
        <taxon>Prostigmata</taxon>
        <taxon>Anystina</taxon>
        <taxon>Parasitengona</taxon>
        <taxon>Trombiculoidea</taxon>
        <taxon>Trombiculidae</taxon>
        <taxon>Leptotrombidium</taxon>
    </lineage>
</organism>
<dbReference type="AlphaFoldDB" id="A0A443S3L6"/>
<keyword evidence="1" id="KW-1133">Transmembrane helix</keyword>
<dbReference type="Proteomes" id="UP000288716">
    <property type="component" value="Unassembled WGS sequence"/>
</dbReference>
<dbReference type="EMBL" id="NCKV01009881">
    <property type="protein sequence ID" value="RWS22083.1"/>
    <property type="molecule type" value="Genomic_DNA"/>
</dbReference>
<evidence type="ECO:0000313" key="3">
    <source>
        <dbReference type="Proteomes" id="UP000288716"/>
    </source>
</evidence>
<accession>A0A443S3L6</accession>
<feature type="transmembrane region" description="Helical" evidence="1">
    <location>
        <begin position="36"/>
        <end position="57"/>
    </location>
</feature>
<keyword evidence="3" id="KW-1185">Reference proteome</keyword>